<dbReference type="Proteomes" id="UP000315289">
    <property type="component" value="Unassembled WGS sequence"/>
</dbReference>
<gene>
    <name evidence="2" type="ORF">NARC_40034</name>
</gene>
<dbReference type="Gene3D" id="2.30.110.10">
    <property type="entry name" value="Electron Transport, Fmn-binding Protein, Chain A"/>
    <property type="match status" value="1"/>
</dbReference>
<dbReference type="AlphaFoldDB" id="A0A557SWU8"/>
<reference evidence="2 3" key="1">
    <citation type="journal article" date="2019" name="Front. Microbiol.">
        <title>Ammonia Oxidation by the Arctic Terrestrial Thaumarchaeote Candidatus Nitrosocosmicus arcticus Is Stimulated by Increasing Temperatures.</title>
        <authorList>
            <person name="Alves R.J.E."/>
            <person name="Kerou M."/>
            <person name="Zappe A."/>
            <person name="Bittner R."/>
            <person name="Abby S.S."/>
            <person name="Schmidt H.A."/>
            <person name="Pfeifer K."/>
            <person name="Schleper C."/>
        </authorList>
    </citation>
    <scope>NUCLEOTIDE SEQUENCE [LARGE SCALE GENOMIC DNA]</scope>
    <source>
        <strain evidence="2 3">Kfb</strain>
    </source>
</reference>
<proteinExistence type="predicted"/>
<protein>
    <submittedName>
        <fullName evidence="2">Flavin nucleotide binding protein</fullName>
    </submittedName>
</protein>
<dbReference type="SUPFAM" id="SSF50475">
    <property type="entry name" value="FMN-binding split barrel"/>
    <property type="match status" value="1"/>
</dbReference>
<dbReference type="InterPro" id="IPR012349">
    <property type="entry name" value="Split_barrel_FMN-bd"/>
</dbReference>
<comment type="caution">
    <text evidence="2">The sequence shown here is derived from an EMBL/GenBank/DDBJ whole genome shotgun (WGS) entry which is preliminary data.</text>
</comment>
<dbReference type="EMBL" id="VOAH01000004">
    <property type="protein sequence ID" value="TVP41074.1"/>
    <property type="molecule type" value="Genomic_DNA"/>
</dbReference>
<sequence>MVSICCLITKVIFLFVVQKIVFSHQILNLLDGRNFASLATILPSGFPQVTPIWIDYDENHDLLGNTALGRSKEKYTAINAKVGLSIFSMANPYETASIIGNVTDKTTVGANHHFNKLSKKYLNLDRYPLSKMEERRVILKIRPKKIVYVSIPLSTYVN</sequence>
<name>A0A557SWU8_9ARCH</name>
<accession>A0A557SWU8</accession>
<keyword evidence="3" id="KW-1185">Reference proteome</keyword>
<dbReference type="Pfam" id="PF01243">
    <property type="entry name" value="PNPOx_N"/>
    <property type="match status" value="1"/>
</dbReference>
<dbReference type="InterPro" id="IPR011576">
    <property type="entry name" value="Pyridox_Oxase_N"/>
</dbReference>
<organism evidence="2 3">
    <name type="scientific">Candidatus Nitrosocosmicus arcticus</name>
    <dbReference type="NCBI Taxonomy" id="2035267"/>
    <lineage>
        <taxon>Archaea</taxon>
        <taxon>Nitrososphaerota</taxon>
        <taxon>Nitrososphaeria</taxon>
        <taxon>Nitrososphaerales</taxon>
        <taxon>Nitrososphaeraceae</taxon>
        <taxon>Candidatus Nitrosocosmicus</taxon>
    </lineage>
</organism>
<evidence type="ECO:0000259" key="1">
    <source>
        <dbReference type="Pfam" id="PF01243"/>
    </source>
</evidence>
<evidence type="ECO:0000313" key="2">
    <source>
        <dbReference type="EMBL" id="TVP41074.1"/>
    </source>
</evidence>
<feature type="domain" description="Pyridoxamine 5'-phosphate oxidase N-terminal" evidence="1">
    <location>
        <begin position="24"/>
        <end position="149"/>
    </location>
</feature>
<evidence type="ECO:0000313" key="3">
    <source>
        <dbReference type="Proteomes" id="UP000315289"/>
    </source>
</evidence>